<keyword evidence="4" id="KW-0418">Kinase</keyword>
<dbReference type="PANTHER" id="PTHR47429">
    <property type="entry name" value="PROTEIN TWIN LOV 1"/>
    <property type="match status" value="1"/>
</dbReference>
<dbReference type="SUPFAM" id="SSF55785">
    <property type="entry name" value="PYP-like sensor domain (PAS domain)"/>
    <property type="match status" value="1"/>
</dbReference>
<dbReference type="PANTHER" id="PTHR47429:SF2">
    <property type="entry name" value="PROTEIN TWIN LOV 1"/>
    <property type="match status" value="1"/>
</dbReference>
<dbReference type="InterPro" id="IPR000014">
    <property type="entry name" value="PAS"/>
</dbReference>
<evidence type="ECO:0000259" key="10">
    <source>
        <dbReference type="PROSITE" id="PS50112"/>
    </source>
</evidence>
<feature type="domain" description="PAC" evidence="11">
    <location>
        <begin position="214"/>
        <end position="266"/>
    </location>
</feature>
<dbReference type="InterPro" id="IPR001789">
    <property type="entry name" value="Sig_transdc_resp-reg_receiver"/>
</dbReference>
<dbReference type="InterPro" id="IPR007050">
    <property type="entry name" value="HTH_bacterioopsin"/>
</dbReference>
<reference evidence="12 13" key="1">
    <citation type="submission" date="2020-05" db="EMBL/GenBank/DDBJ databases">
        <title>Halorubrum RHB-C sp.nov., an extremely halophilic archaeon isolated from solar salt farm.</title>
        <authorList>
            <person name="Ho H."/>
            <person name="Danganan R.E."/>
            <person name="Dedeles G.R."/>
            <person name="Kim S.-G."/>
        </authorList>
    </citation>
    <scope>NUCLEOTIDE SEQUENCE [LARGE SCALE GENOMIC DNA]</scope>
    <source>
        <strain evidence="12 13">RHB-C</strain>
    </source>
</reference>
<dbReference type="Pfam" id="PF15915">
    <property type="entry name" value="BAT"/>
    <property type="match status" value="1"/>
</dbReference>
<dbReference type="CDD" id="cd00130">
    <property type="entry name" value="PAS"/>
    <property type="match status" value="1"/>
</dbReference>
<evidence type="ECO:0000256" key="4">
    <source>
        <dbReference type="ARBA" id="ARBA00022777"/>
    </source>
</evidence>
<name>A0A7D3XXU5_9EURY</name>
<dbReference type="SUPFAM" id="SSF55781">
    <property type="entry name" value="GAF domain-like"/>
    <property type="match status" value="1"/>
</dbReference>
<proteinExistence type="predicted"/>
<dbReference type="InterPro" id="IPR036388">
    <property type="entry name" value="WH-like_DNA-bd_sf"/>
</dbReference>
<dbReference type="SUPFAM" id="SSF52172">
    <property type="entry name" value="CheY-like"/>
    <property type="match status" value="1"/>
</dbReference>
<dbReference type="SUPFAM" id="SSF88659">
    <property type="entry name" value="Sigma3 and sigma4 domains of RNA polymerase sigma factors"/>
    <property type="match status" value="1"/>
</dbReference>
<keyword evidence="3" id="KW-0808">Transferase</keyword>
<keyword evidence="5" id="KW-0157">Chromophore</keyword>
<keyword evidence="2" id="KW-0288">FMN</keyword>
<dbReference type="SMART" id="SM00448">
    <property type="entry name" value="REC"/>
    <property type="match status" value="1"/>
</dbReference>
<evidence type="ECO:0000256" key="7">
    <source>
        <dbReference type="ARBA" id="ARBA00023163"/>
    </source>
</evidence>
<dbReference type="Pfam" id="PF13426">
    <property type="entry name" value="PAS_9"/>
    <property type="match status" value="1"/>
</dbReference>
<dbReference type="AlphaFoldDB" id="A0A7D3XXU5"/>
<evidence type="ECO:0000256" key="6">
    <source>
        <dbReference type="ARBA" id="ARBA00023015"/>
    </source>
</evidence>
<dbReference type="PROSITE" id="PS50112">
    <property type="entry name" value="PAS"/>
    <property type="match status" value="1"/>
</dbReference>
<dbReference type="PROSITE" id="PS50110">
    <property type="entry name" value="RESPONSE_REGULATORY"/>
    <property type="match status" value="1"/>
</dbReference>
<keyword evidence="1" id="KW-0285">Flavoprotein</keyword>
<dbReference type="InterPro" id="IPR001610">
    <property type="entry name" value="PAC"/>
</dbReference>
<evidence type="ECO:0000313" key="13">
    <source>
        <dbReference type="Proteomes" id="UP000505020"/>
    </source>
</evidence>
<dbReference type="NCBIfam" id="TIGR00229">
    <property type="entry name" value="sensory_box"/>
    <property type="match status" value="1"/>
</dbReference>
<dbReference type="Gene3D" id="3.30.450.40">
    <property type="match status" value="1"/>
</dbReference>
<dbReference type="Gene3D" id="3.40.50.2300">
    <property type="match status" value="1"/>
</dbReference>
<keyword evidence="7" id="KW-0804">Transcription</keyword>
<dbReference type="EMBL" id="CP053941">
    <property type="protein sequence ID" value="QKG91874.1"/>
    <property type="molecule type" value="Genomic_DNA"/>
</dbReference>
<dbReference type="Gene3D" id="1.10.10.10">
    <property type="entry name" value="Winged helix-like DNA-binding domain superfamily/Winged helix DNA-binding domain"/>
    <property type="match status" value="1"/>
</dbReference>
<dbReference type="PROSITE" id="PS50113">
    <property type="entry name" value="PAC"/>
    <property type="match status" value="1"/>
</dbReference>
<dbReference type="Gene3D" id="3.30.450.20">
    <property type="entry name" value="PAS domain"/>
    <property type="match status" value="1"/>
</dbReference>
<evidence type="ECO:0000256" key="5">
    <source>
        <dbReference type="ARBA" id="ARBA00022991"/>
    </source>
</evidence>
<dbReference type="Pfam" id="PF04967">
    <property type="entry name" value="HTH_10"/>
    <property type="match status" value="1"/>
</dbReference>
<dbReference type="GO" id="GO:0000160">
    <property type="term" value="P:phosphorelay signal transduction system"/>
    <property type="evidence" value="ECO:0007669"/>
    <property type="project" value="InterPro"/>
</dbReference>
<dbReference type="GO" id="GO:0016301">
    <property type="term" value="F:kinase activity"/>
    <property type="evidence" value="ECO:0007669"/>
    <property type="project" value="UniProtKB-KW"/>
</dbReference>
<evidence type="ECO:0000313" key="12">
    <source>
        <dbReference type="EMBL" id="QKG91874.1"/>
    </source>
</evidence>
<sequence length="667" mass="72098">MANARALLVHPEEGSDRIETALGAAGFEVTRTDTAASAVAKATTGEYDCVVSEYALAGDDGVALATAIEESDAGVPVVMFTATDEEGVPEAAFENGVDRFLQKNGSASIDRLVSDVSTVCSGVSASETRQDVSDHEPTASEVTRAVEDAPIGISISDPDLPDYPLVYVNDAWEEHTGYPVEEALGRNPRFLQGPGTDPETVDEIAEAIGNEEEVTVEIRNYRRDGTPFWNELTVAPVYDDDGDLAHYVGFQNDISDRKEAERLAEERAEKLATERRSLDRVLGRVNGLLSDISRILVENRDSGVISERVCEVIAGEPGYAGGWIGEVSSATGRLEIRAASGVSVEPGASYDVAETPAEVQEAIETEELHSGSIEHVADGPLEPKSAGGRRLLVVPLTYGDRQYGLLGIYGNGADVLARRERRVCESVGKMIANGLHSIETTEILTTDRVVELVVGIRDETAALSRIADAVGGEVVHLGTTRLEDDECELYFRADGEDPDLDELASLPLVESMRTVSETNDGVSFAVTVTDSPPLTQLAAHGGVVTEATATADEATLTIEAPPEHDVRSILDVFRDEYEGVELRSRVERESRDRTVAEFAAAVDERLTDRQRAALKTAELNGYFEWPRPVDGSEIAERMGITRQTFHQHLRAAERKLVEAYVDPRSDG</sequence>
<protein>
    <submittedName>
        <fullName evidence="12">PAS domain-containing protein</fullName>
    </submittedName>
</protein>
<dbReference type="KEGG" id="hsai:HPS36_03050"/>
<evidence type="ECO:0000256" key="1">
    <source>
        <dbReference type="ARBA" id="ARBA00022630"/>
    </source>
</evidence>
<dbReference type="InterPro" id="IPR011006">
    <property type="entry name" value="CheY-like_superfamily"/>
</dbReference>
<keyword evidence="6" id="KW-0805">Transcription regulation</keyword>
<keyword evidence="13" id="KW-1185">Reference proteome</keyword>
<dbReference type="Pfam" id="PF13492">
    <property type="entry name" value="GAF_3"/>
    <property type="match status" value="1"/>
</dbReference>
<evidence type="ECO:0000256" key="8">
    <source>
        <dbReference type="PROSITE-ProRule" id="PRU00169"/>
    </source>
</evidence>
<dbReference type="InterPro" id="IPR003018">
    <property type="entry name" value="GAF"/>
</dbReference>
<feature type="domain" description="Response regulatory" evidence="9">
    <location>
        <begin position="5"/>
        <end position="118"/>
    </location>
</feature>
<comment type="caution">
    <text evidence="8">Lacks conserved residue(s) required for the propagation of feature annotation.</text>
</comment>
<evidence type="ECO:0000256" key="3">
    <source>
        <dbReference type="ARBA" id="ARBA00022679"/>
    </source>
</evidence>
<dbReference type="CDD" id="cd00156">
    <property type="entry name" value="REC"/>
    <property type="match status" value="1"/>
</dbReference>
<dbReference type="GeneID" id="55593946"/>
<evidence type="ECO:0000256" key="2">
    <source>
        <dbReference type="ARBA" id="ARBA00022643"/>
    </source>
</evidence>
<feature type="domain" description="PAS" evidence="10">
    <location>
        <begin position="138"/>
        <end position="211"/>
    </location>
</feature>
<dbReference type="InterPro" id="IPR035965">
    <property type="entry name" value="PAS-like_dom_sf"/>
</dbReference>
<dbReference type="InterPro" id="IPR000700">
    <property type="entry name" value="PAS-assoc_C"/>
</dbReference>
<accession>A0A7D3XXU5</accession>
<evidence type="ECO:0000259" key="11">
    <source>
        <dbReference type="PROSITE" id="PS50113"/>
    </source>
</evidence>
<organism evidence="12 13">
    <name type="scientific">Halorubrum salinarum</name>
    <dbReference type="NCBI Taxonomy" id="2739057"/>
    <lineage>
        <taxon>Archaea</taxon>
        <taxon>Methanobacteriati</taxon>
        <taxon>Methanobacteriota</taxon>
        <taxon>Stenosarchaea group</taxon>
        <taxon>Halobacteria</taxon>
        <taxon>Halobacteriales</taxon>
        <taxon>Haloferacaceae</taxon>
        <taxon>Halorubrum</taxon>
    </lineage>
</organism>
<dbReference type="SMART" id="SM00086">
    <property type="entry name" value="PAC"/>
    <property type="match status" value="1"/>
</dbReference>
<dbReference type="InterPro" id="IPR029016">
    <property type="entry name" value="GAF-like_dom_sf"/>
</dbReference>
<dbReference type="RefSeq" id="WP_173228452.1">
    <property type="nucleotide sequence ID" value="NZ_CP053941.1"/>
</dbReference>
<dbReference type="InterPro" id="IPR013324">
    <property type="entry name" value="RNA_pol_sigma_r3/r4-like"/>
</dbReference>
<evidence type="ECO:0000259" key="9">
    <source>
        <dbReference type="PROSITE" id="PS50110"/>
    </source>
</evidence>
<dbReference type="Pfam" id="PF00072">
    <property type="entry name" value="Response_reg"/>
    <property type="match status" value="1"/>
</dbReference>
<dbReference type="Proteomes" id="UP000505020">
    <property type="component" value="Chromosome"/>
</dbReference>
<gene>
    <name evidence="12" type="ORF">HPS36_03050</name>
</gene>
<dbReference type="InterPro" id="IPR031803">
    <property type="entry name" value="BAT_GAF/HTH-assoc"/>
</dbReference>